<organism evidence="1 2">
    <name type="scientific">Candidatus Portnoybacteria bacterium CG10_big_fil_rev_8_21_14_0_10_36_7</name>
    <dbReference type="NCBI Taxonomy" id="1974812"/>
    <lineage>
        <taxon>Bacteria</taxon>
        <taxon>Candidatus Portnoyibacteriota</taxon>
    </lineage>
</organism>
<evidence type="ECO:0000313" key="2">
    <source>
        <dbReference type="Proteomes" id="UP000231450"/>
    </source>
</evidence>
<protein>
    <recommendedName>
        <fullName evidence="3">DUF458 domain-containing protein</fullName>
    </recommendedName>
</protein>
<evidence type="ECO:0008006" key="3">
    <source>
        <dbReference type="Google" id="ProtNLM"/>
    </source>
</evidence>
<accession>A0A2M8KF25</accession>
<dbReference type="PANTHER" id="PTHR39961:SF1">
    <property type="entry name" value="DUF458 DOMAIN-CONTAINING PROTEIN"/>
    <property type="match status" value="1"/>
</dbReference>
<proteinExistence type="predicted"/>
<gene>
    <name evidence="1" type="ORF">COU81_00205</name>
</gene>
<dbReference type="InterPro" id="IPR007405">
    <property type="entry name" value="Phage_KVP40_Orf299"/>
</dbReference>
<dbReference type="PANTHER" id="PTHR39961">
    <property type="entry name" value="HYPOTHETICAL CYTOSOLIC PROTEIN"/>
    <property type="match status" value="1"/>
</dbReference>
<dbReference type="EMBL" id="PFDW01000006">
    <property type="protein sequence ID" value="PJE58515.1"/>
    <property type="molecule type" value="Genomic_DNA"/>
</dbReference>
<evidence type="ECO:0000313" key="1">
    <source>
        <dbReference type="EMBL" id="PJE58515.1"/>
    </source>
</evidence>
<reference evidence="2" key="1">
    <citation type="submission" date="2017-09" db="EMBL/GenBank/DDBJ databases">
        <title>Depth-based differentiation of microbial function through sediment-hosted aquifers and enrichment of novel symbionts in the deep terrestrial subsurface.</title>
        <authorList>
            <person name="Probst A.J."/>
            <person name="Ladd B."/>
            <person name="Jarett J.K."/>
            <person name="Geller-Mcgrath D.E."/>
            <person name="Sieber C.M.K."/>
            <person name="Emerson J.B."/>
            <person name="Anantharaman K."/>
            <person name="Thomas B.C."/>
            <person name="Malmstrom R."/>
            <person name="Stieglmeier M."/>
            <person name="Klingl A."/>
            <person name="Woyke T."/>
            <person name="Ryan C.M."/>
            <person name="Banfield J.F."/>
        </authorList>
    </citation>
    <scope>NUCLEOTIDE SEQUENCE [LARGE SCALE GENOMIC DNA]</scope>
</reference>
<name>A0A2M8KF25_9BACT</name>
<comment type="caution">
    <text evidence="1">The sequence shown here is derived from an EMBL/GenBank/DDBJ whole genome shotgun (WGS) entry which is preliminary data.</text>
</comment>
<sequence>MSPDLYTFHSPTLGQLKFDEVVNNLMNFMSEDPANKYKLVVGTDSHTNGVNGGGSGNKKVDFITALVIHKIGHGGKYFWHKEKTGKIKTLRQKIYQETYLSLGLAQTLMEHIQNSLANKRQSYDPKFELEIHVDIGENGQTREMLKEIVGLVRGNGFYPKTKPNSFGASNVADKHT</sequence>
<dbReference type="Pfam" id="PF04308">
    <property type="entry name" value="RNaseH_like"/>
    <property type="match status" value="1"/>
</dbReference>
<dbReference type="Proteomes" id="UP000231450">
    <property type="component" value="Unassembled WGS sequence"/>
</dbReference>
<dbReference type="AlphaFoldDB" id="A0A2M8KF25"/>